<evidence type="ECO:0000256" key="1">
    <source>
        <dbReference type="ARBA" id="ARBA00006820"/>
    </source>
</evidence>
<reference evidence="8 9" key="1">
    <citation type="submission" date="2013-11" db="EMBL/GenBank/DDBJ databases">
        <title>Opisthorchis viverrini - life in the bile duct.</title>
        <authorList>
            <person name="Young N.D."/>
            <person name="Nagarajan N."/>
            <person name="Lin S.J."/>
            <person name="Korhonen P.K."/>
            <person name="Jex A.R."/>
            <person name="Hall R.S."/>
            <person name="Safavi-Hemami H."/>
            <person name="Kaewkong W."/>
            <person name="Bertrand D."/>
            <person name="Gao S."/>
            <person name="Seet Q."/>
            <person name="Wongkham S."/>
            <person name="Teh B.T."/>
            <person name="Wongkham C."/>
            <person name="Intapan P.M."/>
            <person name="Maleewong W."/>
            <person name="Yang X."/>
            <person name="Hu M."/>
            <person name="Wang Z."/>
            <person name="Hofmann A."/>
            <person name="Sternberg P.W."/>
            <person name="Tan P."/>
            <person name="Wang J."/>
            <person name="Gasser R.B."/>
        </authorList>
    </citation>
    <scope>NUCLEOTIDE SEQUENCE [LARGE SCALE GENOMIC DNA]</scope>
</reference>
<dbReference type="Proteomes" id="UP000054324">
    <property type="component" value="Unassembled WGS sequence"/>
</dbReference>
<evidence type="ECO:0000256" key="3">
    <source>
        <dbReference type="ARBA" id="ARBA00022741"/>
    </source>
</evidence>
<dbReference type="GO" id="GO:0000226">
    <property type="term" value="P:microtubule cytoskeleton organization"/>
    <property type="evidence" value="ECO:0007669"/>
    <property type="project" value="TreeGrafter"/>
</dbReference>
<gene>
    <name evidence="8" type="ORF">T265_08957</name>
</gene>
<keyword evidence="2" id="KW-0436">Ligase</keyword>
<feature type="compositionally biased region" description="Basic residues" evidence="7">
    <location>
        <begin position="851"/>
        <end position="860"/>
    </location>
</feature>
<feature type="region of interest" description="Disordered" evidence="7">
    <location>
        <begin position="519"/>
        <end position="540"/>
    </location>
</feature>
<dbReference type="PANTHER" id="PTHR12241">
    <property type="entry name" value="TUBULIN POLYGLUTAMYLASE"/>
    <property type="match status" value="1"/>
</dbReference>
<feature type="region of interest" description="Disordered" evidence="7">
    <location>
        <begin position="803"/>
        <end position="876"/>
    </location>
</feature>
<accession>A0A075A6N7</accession>
<dbReference type="Gene3D" id="3.30.470.20">
    <property type="entry name" value="ATP-grasp fold, B domain"/>
    <property type="match status" value="1"/>
</dbReference>
<dbReference type="CTD" id="20323136"/>
<dbReference type="GO" id="GO:0070740">
    <property type="term" value="F:tubulin-glutamic acid ligase activity"/>
    <property type="evidence" value="ECO:0007669"/>
    <property type="project" value="TreeGrafter"/>
</dbReference>
<comment type="catalytic activity">
    <reaction evidence="6">
        <text>L-glutamyl-[protein] + L-glutamate + ATP = gamma-L-glutamyl-L-glutamyl-[protein] + ADP + phosphate + H(+)</text>
        <dbReference type="Rhea" id="RHEA:60144"/>
        <dbReference type="Rhea" id="RHEA-COMP:10208"/>
        <dbReference type="Rhea" id="RHEA-COMP:15517"/>
        <dbReference type="ChEBI" id="CHEBI:15378"/>
        <dbReference type="ChEBI" id="CHEBI:29973"/>
        <dbReference type="ChEBI" id="CHEBI:29985"/>
        <dbReference type="ChEBI" id="CHEBI:30616"/>
        <dbReference type="ChEBI" id="CHEBI:43474"/>
        <dbReference type="ChEBI" id="CHEBI:143622"/>
        <dbReference type="ChEBI" id="CHEBI:456216"/>
    </reaction>
    <physiologicalReaction direction="left-to-right" evidence="6">
        <dbReference type="Rhea" id="RHEA:60145"/>
    </physiologicalReaction>
</comment>
<evidence type="ECO:0000313" key="9">
    <source>
        <dbReference type="Proteomes" id="UP000054324"/>
    </source>
</evidence>
<dbReference type="STRING" id="6198.A0A075A6N7"/>
<feature type="region of interest" description="Disordered" evidence="7">
    <location>
        <begin position="1236"/>
        <end position="1263"/>
    </location>
</feature>
<dbReference type="GO" id="GO:0005524">
    <property type="term" value="F:ATP binding"/>
    <property type="evidence" value="ECO:0007669"/>
    <property type="project" value="UniProtKB-KW"/>
</dbReference>
<dbReference type="InterPro" id="IPR004344">
    <property type="entry name" value="TTL/TTLL_fam"/>
</dbReference>
<dbReference type="EMBL" id="KL596865">
    <property type="protein sequence ID" value="KER23104.1"/>
    <property type="molecule type" value="Genomic_DNA"/>
</dbReference>
<dbReference type="RefSeq" id="XP_009173164.1">
    <property type="nucleotide sequence ID" value="XM_009174900.1"/>
</dbReference>
<dbReference type="OrthoDB" id="2016263at2759"/>
<dbReference type="GeneID" id="20323136"/>
<evidence type="ECO:0000256" key="2">
    <source>
        <dbReference type="ARBA" id="ARBA00022598"/>
    </source>
</evidence>
<organism evidence="8 9">
    <name type="scientific">Opisthorchis viverrini</name>
    <name type="common">Southeast Asian liver fluke</name>
    <dbReference type="NCBI Taxonomy" id="6198"/>
    <lineage>
        <taxon>Eukaryota</taxon>
        <taxon>Metazoa</taxon>
        <taxon>Spiralia</taxon>
        <taxon>Lophotrochozoa</taxon>
        <taxon>Platyhelminthes</taxon>
        <taxon>Trematoda</taxon>
        <taxon>Digenea</taxon>
        <taxon>Opisthorchiida</taxon>
        <taxon>Opisthorchiata</taxon>
        <taxon>Opisthorchiidae</taxon>
        <taxon>Opisthorchis</taxon>
    </lineage>
</organism>
<dbReference type="GO" id="GO:0015631">
    <property type="term" value="F:tubulin binding"/>
    <property type="evidence" value="ECO:0007669"/>
    <property type="project" value="TreeGrafter"/>
</dbReference>
<keyword evidence="4" id="KW-0067">ATP-binding</keyword>
<keyword evidence="9" id="KW-1185">Reference proteome</keyword>
<evidence type="ECO:0000256" key="4">
    <source>
        <dbReference type="ARBA" id="ARBA00022840"/>
    </source>
</evidence>
<feature type="compositionally biased region" description="Low complexity" evidence="7">
    <location>
        <begin position="833"/>
        <end position="850"/>
    </location>
</feature>
<dbReference type="PROSITE" id="PS51221">
    <property type="entry name" value="TTL"/>
    <property type="match status" value="1"/>
</dbReference>
<dbReference type="KEGG" id="ovi:T265_08957"/>
<evidence type="ECO:0000313" key="8">
    <source>
        <dbReference type="EMBL" id="KER23104.1"/>
    </source>
</evidence>
<dbReference type="GO" id="GO:0036064">
    <property type="term" value="C:ciliary basal body"/>
    <property type="evidence" value="ECO:0007669"/>
    <property type="project" value="TreeGrafter"/>
</dbReference>
<evidence type="ECO:0000256" key="6">
    <source>
        <dbReference type="ARBA" id="ARBA00049274"/>
    </source>
</evidence>
<name>A0A075A6N7_OPIVI</name>
<evidence type="ECO:0000256" key="5">
    <source>
        <dbReference type="ARBA" id="ARBA00041448"/>
    </source>
</evidence>
<dbReference type="Pfam" id="PF03133">
    <property type="entry name" value="TTL"/>
    <property type="match status" value="1"/>
</dbReference>
<feature type="compositionally biased region" description="Polar residues" evidence="7">
    <location>
        <begin position="811"/>
        <end position="825"/>
    </location>
</feature>
<feature type="compositionally biased region" description="Basic residues" evidence="7">
    <location>
        <begin position="1247"/>
        <end position="1256"/>
    </location>
</feature>
<dbReference type="PANTHER" id="PTHR12241:SF145">
    <property type="entry name" value="TUBULIN POLYGLUTAMYLASE TTLL5"/>
    <property type="match status" value="1"/>
</dbReference>
<evidence type="ECO:0000256" key="7">
    <source>
        <dbReference type="SAM" id="MobiDB-lite"/>
    </source>
</evidence>
<proteinExistence type="inferred from homology"/>
<feature type="region of interest" description="Disordered" evidence="7">
    <location>
        <begin position="1122"/>
        <end position="1178"/>
    </location>
</feature>
<dbReference type="SUPFAM" id="SSF56059">
    <property type="entry name" value="Glutathione synthetase ATP-binding domain-like"/>
    <property type="match status" value="1"/>
</dbReference>
<feature type="region of interest" description="Disordered" evidence="7">
    <location>
        <begin position="1064"/>
        <end position="1085"/>
    </location>
</feature>
<protein>
    <recommendedName>
        <fullName evidence="5">Tubulin--tyrosine ligase-like protein 5</fullName>
    </recommendedName>
</protein>
<sequence length="1455" mass="162529">MCETSNCSSNNGSVESINSDCATVGCDQNKRDDARTLGRDICDEKSTAAASIKSSDFIKHETNFRKNHPSDHRKSWVLPLFHVPTNEPGVMWTGNFRRTPVMTFSQSCILGKCDAAEKLGRCYNMSYRLVRMESKLIRNILSAHGFQESANHLGKFNLLWTGGHLRPTQLRILSDFHKINHFPRSYEITRKDRLAKNVHRMQRLKGLHQFDILPPSFILPEEFQELCSAYAQDKVPYIVKPMASSRGRGIFLISHPEEIPCDEPVVVSRYISNPFLLDGFKFDVRIYAAVTSYDPLVLYIYEEGLVRFATVRYQPGFKHLRSQCMHLTNYSVNKKNFEFVHNDDANVEDYGNKWSLGALLRYLRSEGADVTGLMLRIEDVIVKSFLSVLSPILATCNLFPACQSKCFELYGFDIIVDDNFRPWLLEVNLSPSLACDTPLDFKVKSHMLTDLFNLVGLVCHDPSRKTQGGVNSLHMTAKGEAAVPPPMPTCFQTAEEYLRMYSKDNAGKKESMKPWAFLSRQAQSSSPSASQVDPQPNGRPGTVISHLIPDGMTSDEVDLMRRLQEEAARAGGWLRLVPNVGAWEQYASLWPTAEPHFSGDRRMSGSSCSINSSASWSFSRHDQELNGDKRRTGNYSTVSSAYSAAFAVFTLNNIVQYVAEQQAGDKARGVHLESETFAPGASNGIEFHPNSSLIEVDLETYLRSVNGKDPKQCVTSTFVTTVRTPKATSVSRPKPSLHNMSHGRLQQYLNQAVKISKKSNSLDDQCQHVIFCYTQTLGRMPFFLRKLGEPPCRIPGVYLEQRKKDLPVRRSGSTQRKPTNSQQAGNVCEPVENAATVKVSNSSSTTNLVKSSKKPSRQKSARNCQNSANADGATKRKTEHLGLSACELSAFEARQAFSVYLSRIKDRLSRECEEASIGLLGEKRSFRNEIREVDILTRFVHRAGRMLSNMAIRTSLGDRGGELLSPETGGSEHRLPEIHQIKRKRELVNLLKKFIEAYRCETLMVTFPHSQVRNSPTDVHPNRCELFRQFLDEATESQLEELLVRYAELGKSIRVLLGDMHSRRKHTSTVKSELEGSGRTECTAANVSSDSGFGSLADSCIRSDNIREVGISKAESRTRIPEISCLEGDGPKTPALEHSGSFQQNGCPKSETARQSAGCSPQPSPEYSKPPTESDGSQSNVKYCCIGLARKNKNAGIKGDKIEGNPVKGYNPQAYQDPPEGYSCTFGAVQKTENACQTPGGGIIPRASRKRSRGRPLHATARPPYRRSQPLVFSTRLAPSKIVAHSGANRSRPARMKVFRKPCRMYGINSYKLYQTPSAHNSCNHNSDELESIFPNTETLLHPVSSSGPNPVQNWPKRFEECQSIASTLRTPGSSANSPSVPRLWNTSSFHAQKMRQAEQYSKFLHSVNEQNNTNASVYTCVQHPKTNGTKISCRTKNPPRMICCNSSRQIHPLF</sequence>
<feature type="compositionally biased region" description="Polar residues" evidence="7">
    <location>
        <begin position="1140"/>
        <end position="1161"/>
    </location>
</feature>
<feature type="compositionally biased region" description="Low complexity" evidence="7">
    <location>
        <begin position="519"/>
        <end position="536"/>
    </location>
</feature>
<comment type="similarity">
    <text evidence="1">Belongs to the tubulin--tyrosine ligase family.</text>
</comment>
<keyword evidence="3" id="KW-0547">Nucleotide-binding</keyword>